<proteinExistence type="predicted"/>
<evidence type="ECO:0000313" key="2">
    <source>
        <dbReference type="EMBL" id="KAL0434818.1"/>
    </source>
</evidence>
<dbReference type="AlphaFoldDB" id="A0AAW2VZW9"/>
<gene>
    <name evidence="2" type="ORF">Sradi_0189700</name>
</gene>
<accession>A0AAW2VZW9</accession>
<keyword evidence="1" id="KW-0175">Coiled coil</keyword>
<protein>
    <submittedName>
        <fullName evidence="2">Uncharacterized protein</fullName>
    </submittedName>
</protein>
<reference evidence="2" key="1">
    <citation type="submission" date="2020-06" db="EMBL/GenBank/DDBJ databases">
        <authorList>
            <person name="Li T."/>
            <person name="Hu X."/>
            <person name="Zhang T."/>
            <person name="Song X."/>
            <person name="Zhang H."/>
            <person name="Dai N."/>
            <person name="Sheng W."/>
            <person name="Hou X."/>
            <person name="Wei L."/>
        </authorList>
    </citation>
    <scope>NUCLEOTIDE SEQUENCE</scope>
    <source>
        <strain evidence="2">G02</strain>
        <tissue evidence="2">Leaf</tissue>
    </source>
</reference>
<sequence length="262" mass="31087">MVLGVKERKITLIIKEHPIIEEMEEIQTIESSSSWKGDFMNYLRDETLRDDPVKAKRIKFKAARFTIIGNNLYNRTIDGSFLKCLDEERALYVLREIWYPKDLDLRQWYSVLRKSDHGMVQRVENSKKFYSSGEPASEWTDRNNQPKNFATLKDKIEEETKRVAQYEVERNQEERAFDLTMIEEKRYAAYAKILHHKGLMMRSYNRRTKPRCFQVGDLVLKKVEVSKHVDKLDPAWEGQFKVIKVKKPGTYKLQDMEGKDLP</sequence>
<evidence type="ECO:0000256" key="1">
    <source>
        <dbReference type="SAM" id="Coils"/>
    </source>
</evidence>
<name>A0AAW2VZW9_SESRA</name>
<dbReference type="PANTHER" id="PTHR48475:SF2">
    <property type="entry name" value="RIBONUCLEASE H"/>
    <property type="match status" value="1"/>
</dbReference>
<feature type="coiled-coil region" evidence="1">
    <location>
        <begin position="149"/>
        <end position="176"/>
    </location>
</feature>
<comment type="caution">
    <text evidence="2">The sequence shown here is derived from an EMBL/GenBank/DDBJ whole genome shotgun (WGS) entry which is preliminary data.</text>
</comment>
<organism evidence="2">
    <name type="scientific">Sesamum radiatum</name>
    <name type="common">Black benniseed</name>
    <dbReference type="NCBI Taxonomy" id="300843"/>
    <lineage>
        <taxon>Eukaryota</taxon>
        <taxon>Viridiplantae</taxon>
        <taxon>Streptophyta</taxon>
        <taxon>Embryophyta</taxon>
        <taxon>Tracheophyta</taxon>
        <taxon>Spermatophyta</taxon>
        <taxon>Magnoliopsida</taxon>
        <taxon>eudicotyledons</taxon>
        <taxon>Gunneridae</taxon>
        <taxon>Pentapetalae</taxon>
        <taxon>asterids</taxon>
        <taxon>lamiids</taxon>
        <taxon>Lamiales</taxon>
        <taxon>Pedaliaceae</taxon>
        <taxon>Sesamum</taxon>
    </lineage>
</organism>
<reference evidence="2" key="2">
    <citation type="journal article" date="2024" name="Plant">
        <title>Genomic evolution and insights into agronomic trait innovations of Sesamum species.</title>
        <authorList>
            <person name="Miao H."/>
            <person name="Wang L."/>
            <person name="Qu L."/>
            <person name="Liu H."/>
            <person name="Sun Y."/>
            <person name="Le M."/>
            <person name="Wang Q."/>
            <person name="Wei S."/>
            <person name="Zheng Y."/>
            <person name="Lin W."/>
            <person name="Duan Y."/>
            <person name="Cao H."/>
            <person name="Xiong S."/>
            <person name="Wang X."/>
            <person name="Wei L."/>
            <person name="Li C."/>
            <person name="Ma Q."/>
            <person name="Ju M."/>
            <person name="Zhao R."/>
            <person name="Li G."/>
            <person name="Mu C."/>
            <person name="Tian Q."/>
            <person name="Mei H."/>
            <person name="Zhang T."/>
            <person name="Gao T."/>
            <person name="Zhang H."/>
        </authorList>
    </citation>
    <scope>NUCLEOTIDE SEQUENCE</scope>
    <source>
        <strain evidence="2">G02</strain>
    </source>
</reference>
<dbReference type="EMBL" id="JACGWJ010000002">
    <property type="protein sequence ID" value="KAL0434818.1"/>
    <property type="molecule type" value="Genomic_DNA"/>
</dbReference>
<dbReference type="PANTHER" id="PTHR48475">
    <property type="entry name" value="RIBONUCLEASE H"/>
    <property type="match status" value="1"/>
</dbReference>